<evidence type="ECO:0000313" key="7">
    <source>
        <dbReference type="Proteomes" id="UP000544127"/>
    </source>
</evidence>
<dbReference type="AlphaFoldDB" id="A0A7K6B1G8"/>
<sequence length="289" mass="31829">LGAKKGLGAQKVSGQSFSEMEKQAQAVDRMKEQKDLQSSKKSEKEEPLVSSLRLAYRDLDIRTRQEQLHLPGKKQDDLERLGMGLGSSRSGISHSVTSEMQTIEQEAPAAAKLKKKYGDFAEDSYFPSSSRYHDPSDLRSSAFSKWDDSAESFWRKEGGSSDAEKPPASESTAFPDRPAPRRKAEYEACASTEEVQKKFGNAKAISSDMFFGRQERADYEARARLERLAGSSSISSADLFEDQRKQQSGSYTISNVLSSAPDITQFKQGVKSVAGKLSVLANGVMTSIQ</sequence>
<dbReference type="GO" id="GO:0000139">
    <property type="term" value="C:Golgi membrane"/>
    <property type="evidence" value="ECO:0007669"/>
    <property type="project" value="GOC"/>
</dbReference>
<dbReference type="EMBL" id="VZRI01007686">
    <property type="protein sequence ID" value="NWU95701.1"/>
    <property type="molecule type" value="Genomic_DNA"/>
</dbReference>
<evidence type="ECO:0000256" key="4">
    <source>
        <dbReference type="ARBA" id="ARBA00022833"/>
    </source>
</evidence>
<dbReference type="Proteomes" id="UP000544127">
    <property type="component" value="Unassembled WGS sequence"/>
</dbReference>
<keyword evidence="2" id="KW-0963">Cytoplasm</keyword>
<evidence type="ECO:0000256" key="2">
    <source>
        <dbReference type="ARBA" id="ARBA00022490"/>
    </source>
</evidence>
<dbReference type="GO" id="GO:0005096">
    <property type="term" value="F:GTPase activator activity"/>
    <property type="evidence" value="ECO:0007669"/>
    <property type="project" value="TreeGrafter"/>
</dbReference>
<protein>
    <submittedName>
        <fullName evidence="6">ARFG3 protein</fullName>
    </submittedName>
</protein>
<feature type="compositionally biased region" description="Basic and acidic residues" evidence="5">
    <location>
        <begin position="28"/>
        <end position="47"/>
    </location>
</feature>
<feature type="compositionally biased region" description="Basic and acidic residues" evidence="5">
    <location>
        <begin position="63"/>
        <end position="80"/>
    </location>
</feature>
<comment type="subcellular location">
    <subcellularLocation>
        <location evidence="1">Cytoplasm</location>
    </subcellularLocation>
</comment>
<dbReference type="OrthoDB" id="983479at2759"/>
<comment type="caution">
    <text evidence="6">The sequence shown here is derived from an EMBL/GenBank/DDBJ whole genome shotgun (WGS) entry which is preliminary data.</text>
</comment>
<dbReference type="GO" id="GO:0046872">
    <property type="term" value="F:metal ion binding"/>
    <property type="evidence" value="ECO:0007669"/>
    <property type="project" value="UniProtKB-KW"/>
</dbReference>
<evidence type="ECO:0000256" key="5">
    <source>
        <dbReference type="SAM" id="MobiDB-lite"/>
    </source>
</evidence>
<feature type="region of interest" description="Disordered" evidence="5">
    <location>
        <begin position="154"/>
        <end position="186"/>
    </location>
</feature>
<organism evidence="6 7">
    <name type="scientific">Upupa epops</name>
    <name type="common">Eurasian hoopoe</name>
    <dbReference type="NCBI Taxonomy" id="57439"/>
    <lineage>
        <taxon>Eukaryota</taxon>
        <taxon>Metazoa</taxon>
        <taxon>Chordata</taxon>
        <taxon>Craniata</taxon>
        <taxon>Vertebrata</taxon>
        <taxon>Euteleostomi</taxon>
        <taxon>Archelosauria</taxon>
        <taxon>Archosauria</taxon>
        <taxon>Dinosauria</taxon>
        <taxon>Saurischia</taxon>
        <taxon>Theropoda</taxon>
        <taxon>Coelurosauria</taxon>
        <taxon>Aves</taxon>
        <taxon>Neognathae</taxon>
        <taxon>Neoaves</taxon>
        <taxon>Telluraves</taxon>
        <taxon>Coraciimorphae</taxon>
        <taxon>Bucerotiformes</taxon>
        <taxon>Upupidae</taxon>
        <taxon>Upupa</taxon>
    </lineage>
</organism>
<feature type="compositionally biased region" description="Polar residues" evidence="5">
    <location>
        <begin position="94"/>
        <end position="104"/>
    </location>
</feature>
<feature type="compositionally biased region" description="Basic and acidic residues" evidence="5">
    <location>
        <begin position="154"/>
        <end position="167"/>
    </location>
</feature>
<feature type="region of interest" description="Disordered" evidence="5">
    <location>
        <begin position="63"/>
        <end position="111"/>
    </location>
</feature>
<keyword evidence="3" id="KW-0479">Metal-binding</keyword>
<dbReference type="PANTHER" id="PTHR45686:SF1">
    <property type="entry name" value="ADP-RIBOSYLATION FACTOR GTPASE-ACTIVATING PROTEIN 3"/>
    <property type="match status" value="1"/>
</dbReference>
<accession>A0A7K6B1G8</accession>
<evidence type="ECO:0000256" key="3">
    <source>
        <dbReference type="ARBA" id="ARBA00022723"/>
    </source>
</evidence>
<name>A0A7K6B1G8_UPUEP</name>
<dbReference type="PANTHER" id="PTHR45686">
    <property type="entry name" value="ADP-RIBOSYLATION FACTOR GTPASE ACTIVATING PROTEIN 3, ISOFORM H-RELATED"/>
    <property type="match status" value="1"/>
</dbReference>
<feature type="region of interest" description="Disordered" evidence="5">
    <location>
        <begin position="1"/>
        <end position="49"/>
    </location>
</feature>
<gene>
    <name evidence="6" type="primary">Arfgap3</name>
    <name evidence="6" type="ORF">UPUEPO_R00952</name>
</gene>
<keyword evidence="7" id="KW-1185">Reference proteome</keyword>
<evidence type="ECO:0000256" key="1">
    <source>
        <dbReference type="ARBA" id="ARBA00004496"/>
    </source>
</evidence>
<proteinExistence type="predicted"/>
<evidence type="ECO:0000313" key="6">
    <source>
        <dbReference type="EMBL" id="NWU95701.1"/>
    </source>
</evidence>
<keyword evidence="4" id="KW-0862">Zinc</keyword>
<feature type="non-terminal residue" evidence="6">
    <location>
        <position position="1"/>
    </location>
</feature>
<feature type="non-terminal residue" evidence="6">
    <location>
        <position position="289"/>
    </location>
</feature>
<reference evidence="6 7" key="1">
    <citation type="submission" date="2019-09" db="EMBL/GenBank/DDBJ databases">
        <title>Bird 10,000 Genomes (B10K) Project - Family phase.</title>
        <authorList>
            <person name="Zhang G."/>
        </authorList>
    </citation>
    <scope>NUCLEOTIDE SEQUENCE [LARGE SCALE GENOMIC DNA]</scope>
    <source>
        <strain evidence="6">B10K-DU-012-37</strain>
    </source>
</reference>
<dbReference type="GO" id="GO:0048205">
    <property type="term" value="P:COPI coating of Golgi vesicle"/>
    <property type="evidence" value="ECO:0007669"/>
    <property type="project" value="TreeGrafter"/>
</dbReference>